<name>X1QDI8_9ZZZZ</name>
<dbReference type="Gene3D" id="3.80.10.10">
    <property type="entry name" value="Ribonuclease Inhibitor"/>
    <property type="match status" value="1"/>
</dbReference>
<gene>
    <name evidence="1" type="ORF">S06H3_46492</name>
</gene>
<comment type="caution">
    <text evidence="1">The sequence shown here is derived from an EMBL/GenBank/DDBJ whole genome shotgun (WGS) entry which is preliminary data.</text>
</comment>
<dbReference type="EMBL" id="BARV01029118">
    <property type="protein sequence ID" value="GAI41344.1"/>
    <property type="molecule type" value="Genomic_DNA"/>
</dbReference>
<feature type="non-terminal residue" evidence="1">
    <location>
        <position position="83"/>
    </location>
</feature>
<organism evidence="1">
    <name type="scientific">marine sediment metagenome</name>
    <dbReference type="NCBI Taxonomy" id="412755"/>
    <lineage>
        <taxon>unclassified sequences</taxon>
        <taxon>metagenomes</taxon>
        <taxon>ecological metagenomes</taxon>
    </lineage>
</organism>
<sequence length="83" mass="8876">MRRLRILAVTLSFVVLLTILVGCGPETVTFPDENLEAAIRDALGKPVGEEITAAELAKLTTLKAESSGIIDLSGLEYCTNLTE</sequence>
<evidence type="ECO:0000313" key="1">
    <source>
        <dbReference type="EMBL" id="GAI41344.1"/>
    </source>
</evidence>
<dbReference type="AlphaFoldDB" id="X1QDI8"/>
<reference evidence="1" key="1">
    <citation type="journal article" date="2014" name="Front. Microbiol.">
        <title>High frequency of phylogenetically diverse reductive dehalogenase-homologous genes in deep subseafloor sedimentary metagenomes.</title>
        <authorList>
            <person name="Kawai M."/>
            <person name="Futagami T."/>
            <person name="Toyoda A."/>
            <person name="Takaki Y."/>
            <person name="Nishi S."/>
            <person name="Hori S."/>
            <person name="Arai W."/>
            <person name="Tsubouchi T."/>
            <person name="Morono Y."/>
            <person name="Uchiyama I."/>
            <person name="Ito T."/>
            <person name="Fujiyama A."/>
            <person name="Inagaki F."/>
            <person name="Takami H."/>
        </authorList>
    </citation>
    <scope>NUCLEOTIDE SEQUENCE</scope>
    <source>
        <strain evidence="1">Expedition CK06-06</strain>
    </source>
</reference>
<dbReference type="PROSITE" id="PS51257">
    <property type="entry name" value="PROKAR_LIPOPROTEIN"/>
    <property type="match status" value="1"/>
</dbReference>
<accession>X1QDI8</accession>
<protein>
    <submittedName>
        <fullName evidence="1">Uncharacterized protein</fullName>
    </submittedName>
</protein>
<proteinExistence type="predicted"/>
<dbReference type="InterPro" id="IPR032675">
    <property type="entry name" value="LRR_dom_sf"/>
</dbReference>